<organism evidence="5 6">
    <name type="scientific">Bacillus thermotolerans</name>
    <name type="common">Quasibacillus thermotolerans</name>
    <dbReference type="NCBI Taxonomy" id="1221996"/>
    <lineage>
        <taxon>Bacteria</taxon>
        <taxon>Bacillati</taxon>
        <taxon>Bacillota</taxon>
        <taxon>Bacilli</taxon>
        <taxon>Bacillales</taxon>
        <taxon>Bacillaceae</taxon>
        <taxon>Bacillus</taxon>
    </lineage>
</organism>
<evidence type="ECO:0000256" key="1">
    <source>
        <dbReference type="SAM" id="MobiDB-lite"/>
    </source>
</evidence>
<feature type="region of interest" description="Disordered" evidence="1">
    <location>
        <begin position="450"/>
        <end position="470"/>
    </location>
</feature>
<feature type="domain" description="PA" evidence="3">
    <location>
        <begin position="130"/>
        <end position="220"/>
    </location>
</feature>
<dbReference type="Gene3D" id="3.40.630.10">
    <property type="entry name" value="Zn peptidases"/>
    <property type="match status" value="1"/>
</dbReference>
<dbReference type="CDD" id="cd02133">
    <property type="entry name" value="PA_C5a_like"/>
    <property type="match status" value="1"/>
</dbReference>
<dbReference type="OrthoDB" id="9762302at2"/>
<dbReference type="STRING" id="1221996.QY95_01834"/>
<dbReference type="SUPFAM" id="SSF52025">
    <property type="entry name" value="PA domain"/>
    <property type="match status" value="1"/>
</dbReference>
<dbReference type="GO" id="GO:0008235">
    <property type="term" value="F:metalloexopeptidase activity"/>
    <property type="evidence" value="ECO:0007669"/>
    <property type="project" value="InterPro"/>
</dbReference>
<comment type="caution">
    <text evidence="5">The sequence shown here is derived from an EMBL/GenBank/DDBJ whole genome shotgun (WGS) entry which is preliminary data.</text>
</comment>
<dbReference type="Pfam" id="PF02225">
    <property type="entry name" value="PA"/>
    <property type="match status" value="1"/>
</dbReference>
<dbReference type="PANTHER" id="PTHR12147:SF26">
    <property type="entry name" value="PEPTIDASE M28 DOMAIN-CONTAINING PROTEIN"/>
    <property type="match status" value="1"/>
</dbReference>
<feature type="signal peptide" evidence="2">
    <location>
        <begin position="1"/>
        <end position="26"/>
    </location>
</feature>
<reference evidence="5" key="1">
    <citation type="submission" date="2015-02" db="EMBL/GenBank/DDBJ databases">
        <title>Genome Assembly of Bacillaceae bacterium MTCC 8252.</title>
        <authorList>
            <person name="Verma A."/>
            <person name="Khatri I."/>
            <person name="Mual P."/>
            <person name="Subramanian S."/>
            <person name="Krishnamurthi S."/>
        </authorList>
    </citation>
    <scope>NUCLEOTIDE SEQUENCE [LARGE SCALE GENOMIC DNA]</scope>
    <source>
        <strain evidence="5">MTCC 8252</strain>
    </source>
</reference>
<evidence type="ECO:0000313" key="6">
    <source>
        <dbReference type="Proteomes" id="UP000031563"/>
    </source>
</evidence>
<dbReference type="Pfam" id="PF04389">
    <property type="entry name" value="Peptidase_M28"/>
    <property type="match status" value="1"/>
</dbReference>
<keyword evidence="5" id="KW-0378">Hydrolase</keyword>
<dbReference type="EMBL" id="JWIR02000032">
    <property type="protein sequence ID" value="KKB40201.1"/>
    <property type="molecule type" value="Genomic_DNA"/>
</dbReference>
<feature type="domain" description="Peptidase M28" evidence="4">
    <location>
        <begin position="255"/>
        <end position="437"/>
    </location>
</feature>
<dbReference type="GO" id="GO:0006508">
    <property type="term" value="P:proteolysis"/>
    <property type="evidence" value="ECO:0007669"/>
    <property type="project" value="InterPro"/>
</dbReference>
<evidence type="ECO:0000259" key="4">
    <source>
        <dbReference type="Pfam" id="PF04389"/>
    </source>
</evidence>
<keyword evidence="5" id="KW-0031">Aminopeptidase</keyword>
<dbReference type="SUPFAM" id="SSF53187">
    <property type="entry name" value="Zn-dependent exopeptidases"/>
    <property type="match status" value="1"/>
</dbReference>
<evidence type="ECO:0000313" key="5">
    <source>
        <dbReference type="EMBL" id="KKB40201.1"/>
    </source>
</evidence>
<dbReference type="GO" id="GO:0004177">
    <property type="term" value="F:aminopeptidase activity"/>
    <property type="evidence" value="ECO:0007669"/>
    <property type="project" value="UniProtKB-KW"/>
</dbReference>
<accession>A0A0F5HV68</accession>
<accession>A0A0F5I3V6</accession>
<gene>
    <name evidence="5" type="ORF">QY95_01834</name>
</gene>
<keyword evidence="6" id="KW-1185">Reference proteome</keyword>
<dbReference type="Gene3D" id="3.50.30.30">
    <property type="match status" value="1"/>
</dbReference>
<dbReference type="RefSeq" id="WP_039235020.1">
    <property type="nucleotide sequence ID" value="NZ_JWIQ02000025.1"/>
</dbReference>
<dbReference type="InterPro" id="IPR007484">
    <property type="entry name" value="Peptidase_M28"/>
</dbReference>
<protein>
    <submittedName>
        <fullName evidence="5">Aminopeptidase Y (Arg, Lys, Leu preference)</fullName>
    </submittedName>
</protein>
<dbReference type="InterPro" id="IPR045175">
    <property type="entry name" value="M28_fam"/>
</dbReference>
<feature type="chain" id="PRO_5039651077" evidence="2">
    <location>
        <begin position="27"/>
        <end position="470"/>
    </location>
</feature>
<keyword evidence="2" id="KW-0732">Signal</keyword>
<proteinExistence type="predicted"/>
<dbReference type="Proteomes" id="UP000031563">
    <property type="component" value="Unassembled WGS sequence"/>
</dbReference>
<dbReference type="AlphaFoldDB" id="A0A0F5HV68"/>
<sequence>MKKPVLKVALAASLTFSLFHAEAALAKPSEVVQAQPYKVFDQRIVNKVNADNMYNHIEHLSQVPRIAGTEAEKQAVEFIKSELESYGYKPEVQPFTFLGYTPPSAMELSVSELGGEWELQPFTYTVSGDVSGELVSAGLGTKEELADIEAKDKNALEGKIALIKRGEIAFSEKVLNAAHAGAVGVIIYNNEEGALNGTLGEANDSYVPAVALTKAEGEKLAAYIDNKQVTARLKVEGAVTEEKTSYNVSAVKEPTNRKKDTGDVIVVGAHHDSVEGAPGANDDASGTAMTLELARVLKNVPTDTKIRFITFGAEELGLVGSTHYVNNLSEEEINRIIANFNLDMVGSRDAGDLVMMTVDGEPNLVTELAQASSERLNGAPLPYEQGGRSDHVPFAEAGIPAALFIHSPTEEWYHTPEDTIDKISKEKLQDTAEIVGAAIYERARFDNMGPKPKKIKKEKNQAFYHNKEIR</sequence>
<dbReference type="InterPro" id="IPR046450">
    <property type="entry name" value="PA_dom_sf"/>
</dbReference>
<dbReference type="InterPro" id="IPR003137">
    <property type="entry name" value="PA_domain"/>
</dbReference>
<evidence type="ECO:0000259" key="3">
    <source>
        <dbReference type="Pfam" id="PF02225"/>
    </source>
</evidence>
<dbReference type="PANTHER" id="PTHR12147">
    <property type="entry name" value="METALLOPEPTIDASE M28 FAMILY MEMBER"/>
    <property type="match status" value="1"/>
</dbReference>
<name>A0A0F5HV68_BACTR</name>
<evidence type="ECO:0000256" key="2">
    <source>
        <dbReference type="SAM" id="SignalP"/>
    </source>
</evidence>
<keyword evidence="5" id="KW-0645">Protease</keyword>